<dbReference type="EMBL" id="QKWP01001287">
    <property type="protein sequence ID" value="RIB10125.1"/>
    <property type="molecule type" value="Genomic_DNA"/>
</dbReference>
<name>A0A397UIL1_9GLOM</name>
<evidence type="ECO:0000256" key="3">
    <source>
        <dbReference type="ARBA" id="ARBA00022989"/>
    </source>
</evidence>
<evidence type="ECO:0000313" key="7">
    <source>
        <dbReference type="EMBL" id="RIB10125.1"/>
    </source>
</evidence>
<evidence type="ECO:0000256" key="4">
    <source>
        <dbReference type="ARBA" id="ARBA00023136"/>
    </source>
</evidence>
<dbReference type="OrthoDB" id="3251871at2759"/>
<feature type="transmembrane region" description="Helical" evidence="5">
    <location>
        <begin position="123"/>
        <end position="142"/>
    </location>
</feature>
<dbReference type="InterPro" id="IPR017981">
    <property type="entry name" value="GPCR_2-like_7TM"/>
</dbReference>
<dbReference type="Gene3D" id="1.20.1070.10">
    <property type="entry name" value="Rhodopsin 7-helix transmembrane proteins"/>
    <property type="match status" value="1"/>
</dbReference>
<feature type="transmembrane region" description="Helical" evidence="5">
    <location>
        <begin position="166"/>
        <end position="191"/>
    </location>
</feature>
<evidence type="ECO:0000259" key="6">
    <source>
        <dbReference type="PROSITE" id="PS50261"/>
    </source>
</evidence>
<feature type="domain" description="G-protein coupled receptors family 2 profile 2" evidence="6">
    <location>
        <begin position="12"/>
        <end position="286"/>
    </location>
</feature>
<dbReference type="GO" id="GO:0007166">
    <property type="term" value="P:cell surface receptor signaling pathway"/>
    <property type="evidence" value="ECO:0007669"/>
    <property type="project" value="InterPro"/>
</dbReference>
<feature type="transmembrane region" description="Helical" evidence="5">
    <location>
        <begin position="232"/>
        <end position="255"/>
    </location>
</feature>
<dbReference type="GO" id="GO:0004930">
    <property type="term" value="F:G protein-coupled receptor activity"/>
    <property type="evidence" value="ECO:0007669"/>
    <property type="project" value="TreeGrafter"/>
</dbReference>
<dbReference type="Proteomes" id="UP000266673">
    <property type="component" value="Unassembled WGS sequence"/>
</dbReference>
<feature type="transmembrane region" description="Helical" evidence="5">
    <location>
        <begin position="49"/>
        <end position="73"/>
    </location>
</feature>
<dbReference type="PANTHER" id="PTHR23112">
    <property type="entry name" value="G PROTEIN-COUPLED RECEPTOR 157-RELATED"/>
    <property type="match status" value="1"/>
</dbReference>
<keyword evidence="8" id="KW-1185">Reference proteome</keyword>
<feature type="transmembrane region" description="Helical" evidence="5">
    <location>
        <begin position="85"/>
        <end position="111"/>
    </location>
</feature>
<accession>A0A397UIL1</accession>
<proteinExistence type="predicted"/>
<keyword evidence="2 5" id="KW-0812">Transmembrane</keyword>
<evidence type="ECO:0000256" key="5">
    <source>
        <dbReference type="SAM" id="Phobius"/>
    </source>
</evidence>
<evidence type="ECO:0000256" key="2">
    <source>
        <dbReference type="ARBA" id="ARBA00022692"/>
    </source>
</evidence>
<evidence type="ECO:0000313" key="8">
    <source>
        <dbReference type="Proteomes" id="UP000266673"/>
    </source>
</evidence>
<protein>
    <recommendedName>
        <fullName evidence="6">G-protein coupled receptors family 2 profile 2 domain-containing protein</fullName>
    </recommendedName>
</protein>
<comment type="caution">
    <text evidence="7">The sequence shown here is derived from an EMBL/GenBank/DDBJ whole genome shotgun (WGS) entry which is preliminary data.</text>
</comment>
<reference evidence="7 8" key="1">
    <citation type="submission" date="2018-06" db="EMBL/GenBank/DDBJ databases">
        <title>Comparative genomics reveals the genomic features of Rhizophagus irregularis, R. cerebriforme, R. diaphanum and Gigaspora rosea, and their symbiotic lifestyle signature.</title>
        <authorList>
            <person name="Morin E."/>
            <person name="San Clemente H."/>
            <person name="Chen E.C.H."/>
            <person name="De La Providencia I."/>
            <person name="Hainaut M."/>
            <person name="Kuo A."/>
            <person name="Kohler A."/>
            <person name="Murat C."/>
            <person name="Tang N."/>
            <person name="Roy S."/>
            <person name="Loubradou J."/>
            <person name="Henrissat B."/>
            <person name="Grigoriev I.V."/>
            <person name="Corradi N."/>
            <person name="Roux C."/>
            <person name="Martin F.M."/>
        </authorList>
    </citation>
    <scope>NUCLEOTIDE SEQUENCE [LARGE SCALE GENOMIC DNA]</scope>
    <source>
        <strain evidence="7 8">DAOM 194757</strain>
    </source>
</reference>
<feature type="transmembrane region" description="Helical" evidence="5">
    <location>
        <begin position="261"/>
        <end position="282"/>
    </location>
</feature>
<comment type="subcellular location">
    <subcellularLocation>
        <location evidence="1">Membrane</location>
        <topology evidence="1">Multi-pass membrane protein</topology>
    </subcellularLocation>
</comment>
<dbReference type="PROSITE" id="PS50261">
    <property type="entry name" value="G_PROTEIN_RECEP_F2_4"/>
    <property type="match status" value="1"/>
</dbReference>
<keyword evidence="3 5" id="KW-1133">Transmembrane helix</keyword>
<evidence type="ECO:0000256" key="1">
    <source>
        <dbReference type="ARBA" id="ARBA00004141"/>
    </source>
</evidence>
<dbReference type="AlphaFoldDB" id="A0A397UIL1"/>
<dbReference type="PANTHER" id="PTHR23112:SF0">
    <property type="entry name" value="TRANSMEMBRANE PROTEIN 116"/>
    <property type="match status" value="1"/>
</dbReference>
<keyword evidence="4 5" id="KW-0472">Membrane</keyword>
<organism evidence="7 8">
    <name type="scientific">Gigaspora rosea</name>
    <dbReference type="NCBI Taxonomy" id="44941"/>
    <lineage>
        <taxon>Eukaryota</taxon>
        <taxon>Fungi</taxon>
        <taxon>Fungi incertae sedis</taxon>
        <taxon>Mucoromycota</taxon>
        <taxon>Glomeromycotina</taxon>
        <taxon>Glomeromycetes</taxon>
        <taxon>Diversisporales</taxon>
        <taxon>Gigasporaceae</taxon>
        <taxon>Gigaspora</taxon>
    </lineage>
</organism>
<dbReference type="GO" id="GO:0007189">
    <property type="term" value="P:adenylate cyclase-activating G protein-coupled receptor signaling pathway"/>
    <property type="evidence" value="ECO:0007669"/>
    <property type="project" value="TreeGrafter"/>
</dbReference>
<dbReference type="GO" id="GO:0005886">
    <property type="term" value="C:plasma membrane"/>
    <property type="evidence" value="ECO:0007669"/>
    <property type="project" value="TreeGrafter"/>
</dbReference>
<gene>
    <name evidence="7" type="ORF">C2G38_2146214</name>
</gene>
<sequence>MSSFTKDQFISISSLCVPLNILSIISTTISCIIFSFIRMNYPNLANRVSFRLGFAVSFCDIGYSGHLLVLFFWDAPPSFFCGYIVWAIIFFNLSSLFFIVCIALNLHLIFVNEYKYRYYFEKYYFIIAFSLAFFLSILYITANRDVYDDSESACWYLNPGQEYNLIWQWITLFGWIYASILYCAIVIIMVIRKLRSVKKEVDDVLSSLPNFQLAGYPTTINKTVVSFVVRRVMWYPVAPLVAQFFGSFVETYAYVSRVVPYPLSLLVFVGLSLQGLLNALVFSQDIAVTRAFQAVKLHWWVAHVNYYESHYPHRSYNKAISDEFSMIEKSNDFTDLKSLNHNQTNVTKNSVVNDDIINDDIINDIIINNVNSNNNCINNKVVNNNNNLVLQPSFLEWLRYMLLIKLFSAPKSSF</sequence>
<dbReference type="STRING" id="44941.A0A397UIL1"/>
<feature type="transmembrane region" description="Helical" evidence="5">
    <location>
        <begin position="12"/>
        <end position="37"/>
    </location>
</feature>
<dbReference type="PROSITE" id="PS51257">
    <property type="entry name" value="PROKAR_LIPOPROTEIN"/>
    <property type="match status" value="1"/>
</dbReference>